<dbReference type="EMBL" id="CP036434">
    <property type="protein sequence ID" value="QDV07784.1"/>
    <property type="molecule type" value="Genomic_DNA"/>
</dbReference>
<proteinExistence type="predicted"/>
<evidence type="ECO:0000313" key="2">
    <source>
        <dbReference type="Proteomes" id="UP000320390"/>
    </source>
</evidence>
<dbReference type="Gene3D" id="1.25.40.10">
    <property type="entry name" value="Tetratricopeptide repeat domain"/>
    <property type="match status" value="1"/>
</dbReference>
<evidence type="ECO:0008006" key="3">
    <source>
        <dbReference type="Google" id="ProtNLM"/>
    </source>
</evidence>
<evidence type="ECO:0000313" key="1">
    <source>
        <dbReference type="EMBL" id="QDV07784.1"/>
    </source>
</evidence>
<protein>
    <recommendedName>
        <fullName evidence="3">Tetratricopeptide repeat protein</fullName>
    </recommendedName>
</protein>
<dbReference type="InterPro" id="IPR011990">
    <property type="entry name" value="TPR-like_helical_dom_sf"/>
</dbReference>
<organism evidence="1 2">
    <name type="scientific">Saltatorellus ferox</name>
    <dbReference type="NCBI Taxonomy" id="2528018"/>
    <lineage>
        <taxon>Bacteria</taxon>
        <taxon>Pseudomonadati</taxon>
        <taxon>Planctomycetota</taxon>
        <taxon>Planctomycetia</taxon>
        <taxon>Planctomycetia incertae sedis</taxon>
        <taxon>Saltatorellus</taxon>
    </lineage>
</organism>
<sequence>MRALGRDASTANYVTLAKEHAALGEPANVLRVCREGLELHPESAELQRLAQLARELHQEQRLQELHRELESAPRSAVFRELCELLLENGDAQPALEAASRWRTLTDDPESVYYVAAAHAEFFFDGRRSRDGLLAFQLAGESAKQLPKDKRPLRLQFEIARRCGAWEDARKSLARLLELMPGNPLLEARFRRVLSNCAHSKPLPRALTEVERSGRFVDDEPEETGSFDRESLRPTLKKLAARPEVHVAFFLRGNTALVQGAHGPTADRTARAVREVLQVSRSSARRMALGRAIEIRAEGSFGALVLKPGKLGTAAVWASQIPRGGVEDLMDELNGEISPGAAA</sequence>
<dbReference type="AlphaFoldDB" id="A0A518EUP4"/>
<name>A0A518EUP4_9BACT</name>
<dbReference type="SUPFAM" id="SSF48452">
    <property type="entry name" value="TPR-like"/>
    <property type="match status" value="1"/>
</dbReference>
<accession>A0A518EUP4</accession>
<keyword evidence="2" id="KW-1185">Reference proteome</keyword>
<dbReference type="Proteomes" id="UP000320390">
    <property type="component" value="Chromosome"/>
</dbReference>
<gene>
    <name evidence="1" type="ORF">Poly30_33170</name>
</gene>
<reference evidence="1 2" key="1">
    <citation type="submission" date="2019-02" db="EMBL/GenBank/DDBJ databases">
        <title>Deep-cultivation of Planctomycetes and their phenomic and genomic characterization uncovers novel biology.</title>
        <authorList>
            <person name="Wiegand S."/>
            <person name="Jogler M."/>
            <person name="Boedeker C."/>
            <person name="Pinto D."/>
            <person name="Vollmers J."/>
            <person name="Rivas-Marin E."/>
            <person name="Kohn T."/>
            <person name="Peeters S.H."/>
            <person name="Heuer A."/>
            <person name="Rast P."/>
            <person name="Oberbeckmann S."/>
            <person name="Bunk B."/>
            <person name="Jeske O."/>
            <person name="Meyerdierks A."/>
            <person name="Storesund J.E."/>
            <person name="Kallscheuer N."/>
            <person name="Luecker S."/>
            <person name="Lage O.M."/>
            <person name="Pohl T."/>
            <person name="Merkel B.J."/>
            <person name="Hornburger P."/>
            <person name="Mueller R.-W."/>
            <person name="Bruemmer F."/>
            <person name="Labrenz M."/>
            <person name="Spormann A.M."/>
            <person name="Op den Camp H."/>
            <person name="Overmann J."/>
            <person name="Amann R."/>
            <person name="Jetten M.S.M."/>
            <person name="Mascher T."/>
            <person name="Medema M.H."/>
            <person name="Devos D.P."/>
            <person name="Kaster A.-K."/>
            <person name="Ovreas L."/>
            <person name="Rohde M."/>
            <person name="Galperin M.Y."/>
            <person name="Jogler C."/>
        </authorList>
    </citation>
    <scope>NUCLEOTIDE SEQUENCE [LARGE SCALE GENOMIC DNA]</scope>
    <source>
        <strain evidence="1 2">Poly30</strain>
    </source>
</reference>